<keyword evidence="5" id="KW-1185">Reference proteome</keyword>
<feature type="region of interest" description="Disordered" evidence="1">
    <location>
        <begin position="90"/>
        <end position="128"/>
    </location>
</feature>
<reference evidence="4 5" key="1">
    <citation type="journal article" date="2011" name="J. Bacteriol.">
        <title>Complete genome sequence of the industrial strain Ketogulonicigenium vulgare WSH-001.</title>
        <authorList>
            <person name="Liu L."/>
            <person name="Li Y."/>
            <person name="Zhang J."/>
            <person name="Zhou Z."/>
            <person name="Liu J."/>
            <person name="Li X."/>
            <person name="Zhou J."/>
            <person name="Du G."/>
            <person name="Wang L."/>
            <person name="Chen J."/>
        </authorList>
    </citation>
    <scope>NUCLEOTIDE SEQUENCE [LARGE SCALE GENOMIC DNA]</scope>
    <source>
        <strain evidence="4 5">WSH-001</strain>
    </source>
</reference>
<keyword evidence="2" id="KW-1133">Transmembrane helix</keyword>
<dbReference type="InterPro" id="IPR011723">
    <property type="entry name" value="Znf/thioredoxin_put"/>
</dbReference>
<protein>
    <submittedName>
        <fullName evidence="4">MJ0042 family finger-like protein domain protein</fullName>
    </submittedName>
</protein>
<dbReference type="OrthoDB" id="7159357at2"/>
<evidence type="ECO:0000256" key="1">
    <source>
        <dbReference type="SAM" id="MobiDB-lite"/>
    </source>
</evidence>
<accession>F9Y8H7</accession>
<organism evidence="4 5">
    <name type="scientific">Ketogulonicigenium vulgare (strain WSH-001)</name>
    <dbReference type="NCBI Taxonomy" id="759362"/>
    <lineage>
        <taxon>Bacteria</taxon>
        <taxon>Pseudomonadati</taxon>
        <taxon>Pseudomonadota</taxon>
        <taxon>Alphaproteobacteria</taxon>
        <taxon>Rhodobacterales</taxon>
        <taxon>Roseobacteraceae</taxon>
        <taxon>Ketogulonicigenium</taxon>
    </lineage>
</organism>
<dbReference type="KEGG" id="kvl:KVU_0147"/>
<dbReference type="EMBL" id="CP002018">
    <property type="protein sequence ID" value="AEM39986.1"/>
    <property type="molecule type" value="Genomic_DNA"/>
</dbReference>
<proteinExistence type="predicted"/>
<name>F9Y8H7_KETVW</name>
<dbReference type="NCBIfam" id="TIGR02098">
    <property type="entry name" value="MJ0042_CXXC"/>
    <property type="match status" value="1"/>
</dbReference>
<sequence length="247" mass="25857">MLGWRQIAAASPSAHKEWNMRLVCPNCGATYQVAGDLIPADGRDVECSACGHGWLAFAPVAESLLPAPLPQSTVTPEVAEILRAEAARETRVRADERAEERQVAQDRGPVAEKPANEDQTPVPPPLFRPATKAEAEAAAAARAAAAAAKARDVVSADVRPVSQAAAVKTPAAPLPAEPVKDPGAHGGFLIGFLAAGGIALVGVLTYHGAPALMQSWPESAPYLQPYVSTIDGWRIWLQDQATALTTP</sequence>
<gene>
    <name evidence="4" type="ordered locus">KVU_0147</name>
</gene>
<keyword evidence="2" id="KW-0812">Transmembrane</keyword>
<dbReference type="AlphaFoldDB" id="F9Y8H7"/>
<dbReference type="Proteomes" id="UP000000692">
    <property type="component" value="Chromosome"/>
</dbReference>
<feature type="transmembrane region" description="Helical" evidence="2">
    <location>
        <begin position="186"/>
        <end position="206"/>
    </location>
</feature>
<feature type="domain" description="Zinc finger/thioredoxin putative" evidence="3">
    <location>
        <begin position="20"/>
        <end position="54"/>
    </location>
</feature>
<keyword evidence="2" id="KW-0472">Membrane</keyword>
<dbReference type="Pfam" id="PF13717">
    <property type="entry name" value="Zn_ribbon_4"/>
    <property type="match status" value="1"/>
</dbReference>
<feature type="compositionally biased region" description="Basic and acidic residues" evidence="1">
    <location>
        <begin position="90"/>
        <end position="104"/>
    </location>
</feature>
<dbReference type="eggNOG" id="ENOG5031FWZ">
    <property type="taxonomic scope" value="Bacteria"/>
</dbReference>
<evidence type="ECO:0000313" key="4">
    <source>
        <dbReference type="EMBL" id="AEM39986.1"/>
    </source>
</evidence>
<evidence type="ECO:0000259" key="3">
    <source>
        <dbReference type="Pfam" id="PF13717"/>
    </source>
</evidence>
<evidence type="ECO:0000313" key="5">
    <source>
        <dbReference type="Proteomes" id="UP000000692"/>
    </source>
</evidence>
<dbReference type="HOGENOM" id="CLU_058820_0_0_5"/>
<evidence type="ECO:0000256" key="2">
    <source>
        <dbReference type="SAM" id="Phobius"/>
    </source>
</evidence>